<dbReference type="AlphaFoldDB" id="A0A448XR06"/>
<name>A0A448XR06_9PLAT</name>
<comment type="caution">
    <text evidence="1">The sequence shown here is derived from an EMBL/GenBank/DDBJ whole genome shotgun (WGS) entry which is preliminary data.</text>
</comment>
<evidence type="ECO:0000313" key="2">
    <source>
        <dbReference type="Proteomes" id="UP000784294"/>
    </source>
</evidence>
<keyword evidence="2" id="KW-1185">Reference proteome</keyword>
<evidence type="ECO:0000313" key="1">
    <source>
        <dbReference type="EMBL" id="VEL42672.1"/>
    </source>
</evidence>
<sequence>MELELEVELELGFLFVRRILSTGYQLHQTATNDLAV</sequence>
<protein>
    <submittedName>
        <fullName evidence="1">Uncharacterized protein</fullName>
    </submittedName>
</protein>
<accession>A0A448XR06</accession>
<dbReference type="EMBL" id="CAAALY010275756">
    <property type="protein sequence ID" value="VEL42672.1"/>
    <property type="molecule type" value="Genomic_DNA"/>
</dbReference>
<dbReference type="Proteomes" id="UP000784294">
    <property type="component" value="Unassembled WGS sequence"/>
</dbReference>
<proteinExistence type="predicted"/>
<reference evidence="1" key="1">
    <citation type="submission" date="2018-11" db="EMBL/GenBank/DDBJ databases">
        <authorList>
            <consortium name="Pathogen Informatics"/>
        </authorList>
    </citation>
    <scope>NUCLEOTIDE SEQUENCE</scope>
</reference>
<gene>
    <name evidence="1" type="ORF">PXEA_LOCUS36112</name>
</gene>
<organism evidence="1 2">
    <name type="scientific">Protopolystoma xenopodis</name>
    <dbReference type="NCBI Taxonomy" id="117903"/>
    <lineage>
        <taxon>Eukaryota</taxon>
        <taxon>Metazoa</taxon>
        <taxon>Spiralia</taxon>
        <taxon>Lophotrochozoa</taxon>
        <taxon>Platyhelminthes</taxon>
        <taxon>Monogenea</taxon>
        <taxon>Polyopisthocotylea</taxon>
        <taxon>Polystomatidea</taxon>
        <taxon>Polystomatidae</taxon>
        <taxon>Protopolystoma</taxon>
    </lineage>
</organism>